<evidence type="ECO:0000256" key="1">
    <source>
        <dbReference type="SAM" id="Phobius"/>
    </source>
</evidence>
<feature type="transmembrane region" description="Helical" evidence="1">
    <location>
        <begin position="88"/>
        <end position="108"/>
    </location>
</feature>
<dbReference type="AlphaFoldDB" id="A0A2V2LGG2"/>
<sequence length="130" mass="14215">MTFGDAIRKCFSDYATFTGRAPRPEFWWFFLFGMLGKVAFSILDTAVFAADTAGRQVGVFGALFSLAVLLPTIAVGVRRLHDLDKSGWWYLLILIPVLGGLVLLYFFAQKGSVGDNRFGPPAAPPEAPPI</sequence>
<dbReference type="PANTHER" id="PTHR34980:SF2">
    <property type="entry name" value="INNER MEMBRANE PROTEIN YHAH-RELATED"/>
    <property type="match status" value="1"/>
</dbReference>
<evidence type="ECO:0000313" key="3">
    <source>
        <dbReference type="Proteomes" id="UP000245680"/>
    </source>
</evidence>
<dbReference type="EMBL" id="QGKU01000038">
    <property type="protein sequence ID" value="PWR02277.1"/>
    <property type="molecule type" value="Genomic_DNA"/>
</dbReference>
<dbReference type="Pfam" id="PF05656">
    <property type="entry name" value="DUF805"/>
    <property type="match status" value="1"/>
</dbReference>
<reference evidence="2 3" key="1">
    <citation type="submission" date="2018-05" db="EMBL/GenBank/DDBJ databases">
        <title>Rhodobacteraceae gen. nov., sp. nov. isolated from sea water.</title>
        <authorList>
            <person name="Ren Y."/>
        </authorList>
    </citation>
    <scope>NUCLEOTIDE SEQUENCE [LARGE SCALE GENOMIC DNA]</scope>
    <source>
        <strain evidence="2 3">TG-679</strain>
    </source>
</reference>
<keyword evidence="1" id="KW-0472">Membrane</keyword>
<feature type="transmembrane region" description="Helical" evidence="1">
    <location>
        <begin position="57"/>
        <end position="76"/>
    </location>
</feature>
<comment type="caution">
    <text evidence="2">The sequence shown here is derived from an EMBL/GenBank/DDBJ whole genome shotgun (WGS) entry which is preliminary data.</text>
</comment>
<protein>
    <submittedName>
        <fullName evidence="2">DUF805 domain-containing protein</fullName>
    </submittedName>
</protein>
<dbReference type="Proteomes" id="UP000245680">
    <property type="component" value="Unassembled WGS sequence"/>
</dbReference>
<keyword evidence="1" id="KW-1133">Transmembrane helix</keyword>
<gene>
    <name evidence="2" type="ORF">DKT77_12025</name>
</gene>
<keyword evidence="1" id="KW-0812">Transmembrane</keyword>
<feature type="transmembrane region" description="Helical" evidence="1">
    <location>
        <begin position="26"/>
        <end position="50"/>
    </location>
</feature>
<dbReference type="GO" id="GO:0005886">
    <property type="term" value="C:plasma membrane"/>
    <property type="evidence" value="ECO:0007669"/>
    <property type="project" value="TreeGrafter"/>
</dbReference>
<dbReference type="PANTHER" id="PTHR34980">
    <property type="entry name" value="INNER MEMBRANE PROTEIN-RELATED-RELATED"/>
    <property type="match status" value="1"/>
</dbReference>
<dbReference type="InterPro" id="IPR008523">
    <property type="entry name" value="DUF805"/>
</dbReference>
<proteinExistence type="predicted"/>
<accession>A0A2V2LGG2</accession>
<evidence type="ECO:0000313" key="2">
    <source>
        <dbReference type="EMBL" id="PWR02277.1"/>
    </source>
</evidence>
<dbReference type="RefSeq" id="WP_109811945.1">
    <property type="nucleotide sequence ID" value="NZ_QGKU01000038.1"/>
</dbReference>
<keyword evidence="3" id="KW-1185">Reference proteome</keyword>
<dbReference type="OrthoDB" id="9812349at2"/>
<organism evidence="2 3">
    <name type="scientific">Meridianimarinicoccus roseus</name>
    <dbReference type="NCBI Taxonomy" id="2072018"/>
    <lineage>
        <taxon>Bacteria</taxon>
        <taxon>Pseudomonadati</taxon>
        <taxon>Pseudomonadota</taxon>
        <taxon>Alphaproteobacteria</taxon>
        <taxon>Rhodobacterales</taxon>
        <taxon>Paracoccaceae</taxon>
        <taxon>Meridianimarinicoccus</taxon>
    </lineage>
</organism>
<name>A0A2V2LGG2_9RHOB</name>